<evidence type="ECO:0000313" key="4">
    <source>
        <dbReference type="EMBL" id="QQR92772.1"/>
    </source>
</evidence>
<evidence type="ECO:0000259" key="3">
    <source>
        <dbReference type="Pfam" id="PF19295"/>
    </source>
</evidence>
<dbReference type="AlphaFoldDB" id="A0A7T9DK39"/>
<feature type="domain" description="SUF system FeS cluster assembly SufBD N-terminal" evidence="3">
    <location>
        <begin position="139"/>
        <end position="212"/>
    </location>
</feature>
<dbReference type="InterPro" id="IPR010231">
    <property type="entry name" value="SUF_FeS_clus_asmbl_SufB"/>
</dbReference>
<name>A0A7T9DK39_9ARCH</name>
<sequence length="476" mass="53347">MDANAKPVTKSDVSALVALDRDVFDHADTEKHTYKSVPGLTEELVREISKQKNEPQWMLDLRLKGLHHFLRTPLPDWGPSLKKLNFDEIIYFARPDAKQDSTNWEEVPKEIKTTFDRLGIPKAEQQWLAGVGAQYDSDVVYHKIRDDLAAKGVIFEDMDVALQKYPELVKQHFMTNCIPVTDHKFIMLHAAVWSGGTFIYVPKNVKVDLPLQAYFRMNAKKGGQFEHTLIIVDEGAQLHYIEGCSAPQYNANSLHAGCVEIYVKKGARMRYSSVENWSKNTYNLNTKRGIVEENGLLEWVSAQTGSGVTMLYPCSVLKGQYAKADHISIAVAGKNQDQDTGAKVYHLAPHTSSIIRAKSISKDGGISTFRGHVKVIKGAKDAKVSVKCDALMVDAISVSNTFPYMKIMESEVDVAHEATVGKIDAEQLFYLMSRGLTEEQATQMVVAGFIEPIVKELPLEYAVELNRLIELEMESH</sequence>
<dbReference type="SUPFAM" id="SSF101960">
    <property type="entry name" value="Stabilizer of iron transporter SufD"/>
    <property type="match status" value="1"/>
</dbReference>
<dbReference type="Proteomes" id="UP000596004">
    <property type="component" value="Chromosome"/>
</dbReference>
<organism evidence="4">
    <name type="scientific">Candidatus Iainarchaeum sp</name>
    <dbReference type="NCBI Taxonomy" id="3101447"/>
    <lineage>
        <taxon>Archaea</taxon>
        <taxon>Candidatus Iainarchaeota</taxon>
        <taxon>Candidatus Iainarchaeia</taxon>
        <taxon>Candidatus Iainarchaeales</taxon>
        <taxon>Candidatus Iainarchaeaceae</taxon>
        <taxon>Candidatus Iainarchaeum</taxon>
    </lineage>
</organism>
<dbReference type="InterPro" id="IPR045595">
    <property type="entry name" value="SufBD_N"/>
</dbReference>
<accession>A0A7T9DK39</accession>
<dbReference type="GO" id="GO:0016226">
    <property type="term" value="P:iron-sulfur cluster assembly"/>
    <property type="evidence" value="ECO:0007669"/>
    <property type="project" value="InterPro"/>
</dbReference>
<gene>
    <name evidence="4" type="primary">sufB</name>
    <name evidence="4" type="ORF">IPJ89_00820</name>
</gene>
<feature type="domain" description="SUF system FeS cluster assembly SufBD core" evidence="2">
    <location>
        <begin position="215"/>
        <end position="449"/>
    </location>
</feature>
<proteinExistence type="inferred from homology"/>
<dbReference type="NCBIfam" id="TIGR01980">
    <property type="entry name" value="sufB"/>
    <property type="match status" value="1"/>
</dbReference>
<dbReference type="InterPro" id="IPR000825">
    <property type="entry name" value="SUF_FeS_clus_asmbl_SufBD_core"/>
</dbReference>
<dbReference type="PANTHER" id="PTHR30508">
    <property type="entry name" value="FES CLUSTER ASSEMBLY PROTEIN SUF"/>
    <property type="match status" value="1"/>
</dbReference>
<reference evidence="4" key="1">
    <citation type="submission" date="2020-11" db="EMBL/GenBank/DDBJ databases">
        <title>Connecting structure to function with the recovery of over 1000 high-quality activated sludge metagenome-assembled genomes encoding full-length rRNA genes using long-read sequencing.</title>
        <authorList>
            <person name="Singleton C.M."/>
            <person name="Petriglieri F."/>
            <person name="Kristensen J.M."/>
            <person name="Kirkegaard R.H."/>
            <person name="Michaelsen T.Y."/>
            <person name="Andersen M.H."/>
            <person name="Karst S.M."/>
            <person name="Dueholm M.S."/>
            <person name="Nielsen P.H."/>
            <person name="Albertsen M."/>
        </authorList>
    </citation>
    <scope>NUCLEOTIDE SEQUENCE</scope>
    <source>
        <strain evidence="4">Fred_18-Q3-R57-64_BAT3C.431</strain>
    </source>
</reference>
<comment type="similarity">
    <text evidence="1">Belongs to the iron-sulfur cluster assembly SufBD family.</text>
</comment>
<dbReference type="Pfam" id="PF19295">
    <property type="entry name" value="SufBD_N"/>
    <property type="match status" value="1"/>
</dbReference>
<dbReference type="InterPro" id="IPR055346">
    <property type="entry name" value="Fe-S_cluster_assembly_SufBD"/>
</dbReference>
<protein>
    <submittedName>
        <fullName evidence="4">Fe-S cluster assembly protein SufB</fullName>
    </submittedName>
</protein>
<evidence type="ECO:0000259" key="2">
    <source>
        <dbReference type="Pfam" id="PF01458"/>
    </source>
</evidence>
<evidence type="ECO:0000256" key="1">
    <source>
        <dbReference type="ARBA" id="ARBA00043967"/>
    </source>
</evidence>
<dbReference type="InterPro" id="IPR037284">
    <property type="entry name" value="SUF_FeS_clus_asmbl_SufBD_sf"/>
</dbReference>
<dbReference type="EMBL" id="CP064981">
    <property type="protein sequence ID" value="QQR92772.1"/>
    <property type="molecule type" value="Genomic_DNA"/>
</dbReference>
<dbReference type="PANTHER" id="PTHR30508:SF1">
    <property type="entry name" value="UPF0051 PROTEIN ABCI8, CHLOROPLASTIC-RELATED"/>
    <property type="match status" value="1"/>
</dbReference>
<dbReference type="Pfam" id="PF01458">
    <property type="entry name" value="SUFBD_core"/>
    <property type="match status" value="1"/>
</dbReference>